<dbReference type="Gene3D" id="1.25.40.10">
    <property type="entry name" value="Tetratricopeptide repeat domain"/>
    <property type="match status" value="1"/>
</dbReference>
<reference evidence="1 2" key="1">
    <citation type="submission" date="2023-03" db="EMBL/GenBank/DDBJ databases">
        <title>WGS of Gossypium arboreum.</title>
        <authorList>
            <person name="Yu D."/>
        </authorList>
    </citation>
    <scope>NUCLEOTIDE SEQUENCE [LARGE SCALE GENOMIC DNA]</scope>
    <source>
        <tissue evidence="1">Leaf</tissue>
    </source>
</reference>
<organism evidence="1 2">
    <name type="scientific">Gossypium arboreum</name>
    <name type="common">Tree cotton</name>
    <name type="synonym">Gossypium nanking</name>
    <dbReference type="NCBI Taxonomy" id="29729"/>
    <lineage>
        <taxon>Eukaryota</taxon>
        <taxon>Viridiplantae</taxon>
        <taxon>Streptophyta</taxon>
        <taxon>Embryophyta</taxon>
        <taxon>Tracheophyta</taxon>
        <taxon>Spermatophyta</taxon>
        <taxon>Magnoliopsida</taxon>
        <taxon>eudicotyledons</taxon>
        <taxon>Gunneridae</taxon>
        <taxon>Pentapetalae</taxon>
        <taxon>rosids</taxon>
        <taxon>malvids</taxon>
        <taxon>Malvales</taxon>
        <taxon>Malvaceae</taxon>
        <taxon>Malvoideae</taxon>
        <taxon>Gossypium</taxon>
    </lineage>
</organism>
<protein>
    <recommendedName>
        <fullName evidence="3">Pentatricopeptide repeat-containing protein</fullName>
    </recommendedName>
</protein>
<dbReference type="PANTHER" id="PTHR47493">
    <property type="entry name" value="OS08G0520200 PROTEIN"/>
    <property type="match status" value="1"/>
</dbReference>
<dbReference type="PANTHER" id="PTHR47493:SF1">
    <property type="entry name" value="OS08G0520200 PROTEIN"/>
    <property type="match status" value="1"/>
</dbReference>
<accession>A0ABR0NJ27</accession>
<dbReference type="Proteomes" id="UP001358586">
    <property type="component" value="Chromosome 10"/>
</dbReference>
<evidence type="ECO:0008006" key="3">
    <source>
        <dbReference type="Google" id="ProtNLM"/>
    </source>
</evidence>
<dbReference type="EMBL" id="JARKNE010000010">
    <property type="protein sequence ID" value="KAK5794269.1"/>
    <property type="molecule type" value="Genomic_DNA"/>
</dbReference>
<name>A0ABR0NJ27_GOSAR</name>
<comment type="caution">
    <text evidence="1">The sequence shown here is derived from an EMBL/GenBank/DDBJ whole genome shotgun (WGS) entry which is preliminary data.</text>
</comment>
<evidence type="ECO:0000313" key="2">
    <source>
        <dbReference type="Proteomes" id="UP001358586"/>
    </source>
</evidence>
<gene>
    <name evidence="1" type="ORF">PVK06_035487</name>
</gene>
<evidence type="ECO:0000313" key="1">
    <source>
        <dbReference type="EMBL" id="KAK5794269.1"/>
    </source>
</evidence>
<sequence length="169" mass="19362">MVSRSLAIDSATGNAFLRYYSIFGSLTEMESAYARFKRSRHLIDEEGIRAMSYAYIKDGKFYKLGEFLTDVGLGRTDLGNPLWNLLLLSFAANFKMKTMQRIAFSRMSMFWDLHLSLEHMKHQTIVPDLATYGCVIDAYLDTRLGRNLDFILSNMNVDISNNINRSTCV</sequence>
<proteinExistence type="predicted"/>
<keyword evidence="2" id="KW-1185">Reference proteome</keyword>
<dbReference type="InterPro" id="IPR011990">
    <property type="entry name" value="TPR-like_helical_dom_sf"/>
</dbReference>